<dbReference type="InterPro" id="IPR029069">
    <property type="entry name" value="HotDog_dom_sf"/>
</dbReference>
<dbReference type="Gene3D" id="3.10.129.10">
    <property type="entry name" value="Hotdog Thioesterase"/>
    <property type="match status" value="1"/>
</dbReference>
<evidence type="ECO:0000313" key="4">
    <source>
        <dbReference type="Proteomes" id="UP001500279"/>
    </source>
</evidence>
<comment type="caution">
    <text evidence="3">The sequence shown here is derived from an EMBL/GenBank/DDBJ whole genome shotgun (WGS) entry which is preliminary data.</text>
</comment>
<dbReference type="EMBL" id="BAAAEW010000011">
    <property type="protein sequence ID" value="GAA0749852.1"/>
    <property type="molecule type" value="Genomic_DNA"/>
</dbReference>
<dbReference type="InterPro" id="IPR052723">
    <property type="entry name" value="Acyl-CoA_thioesterase_PaaI"/>
</dbReference>
<keyword evidence="1" id="KW-0378">Hydrolase</keyword>
<reference evidence="4" key="1">
    <citation type="journal article" date="2019" name="Int. J. Syst. Evol. Microbiol.">
        <title>The Global Catalogue of Microorganisms (GCM) 10K type strain sequencing project: providing services to taxonomists for standard genome sequencing and annotation.</title>
        <authorList>
            <consortium name="The Broad Institute Genomics Platform"/>
            <consortium name="The Broad Institute Genome Sequencing Center for Infectious Disease"/>
            <person name="Wu L."/>
            <person name="Ma J."/>
        </authorList>
    </citation>
    <scope>NUCLEOTIDE SEQUENCE [LARGE SCALE GENOMIC DNA]</scope>
    <source>
        <strain evidence="4">JCM 15503</strain>
    </source>
</reference>
<feature type="domain" description="Thioesterase" evidence="2">
    <location>
        <begin position="60"/>
        <end position="131"/>
    </location>
</feature>
<name>A0ABP3VB10_9BURK</name>
<protein>
    <submittedName>
        <fullName evidence="3">Hydroxyphenylacetyl-CoA thioesterase PaaI</fullName>
    </submittedName>
</protein>
<dbReference type="InterPro" id="IPR006683">
    <property type="entry name" value="Thioestr_dom"/>
</dbReference>
<evidence type="ECO:0000259" key="2">
    <source>
        <dbReference type="Pfam" id="PF03061"/>
    </source>
</evidence>
<dbReference type="Proteomes" id="UP001500279">
    <property type="component" value="Unassembled WGS sequence"/>
</dbReference>
<dbReference type="RefSeq" id="WP_141287838.1">
    <property type="nucleotide sequence ID" value="NZ_BAAAEW010000011.1"/>
</dbReference>
<gene>
    <name evidence="3" type="primary">paaI</name>
    <name evidence="3" type="ORF">GCM10009107_20870</name>
</gene>
<dbReference type="InterPro" id="IPR003736">
    <property type="entry name" value="PAAI_dom"/>
</dbReference>
<dbReference type="NCBIfam" id="TIGR02286">
    <property type="entry name" value="PaaD"/>
    <property type="match status" value="1"/>
</dbReference>
<dbReference type="PANTHER" id="PTHR42856:SF1">
    <property type="entry name" value="ACYL-COENZYME A THIOESTERASE PAAI"/>
    <property type="match status" value="1"/>
</dbReference>
<dbReference type="Pfam" id="PF03061">
    <property type="entry name" value="4HBT"/>
    <property type="match status" value="1"/>
</dbReference>
<dbReference type="SUPFAM" id="SSF54637">
    <property type="entry name" value="Thioesterase/thiol ester dehydrase-isomerase"/>
    <property type="match status" value="1"/>
</dbReference>
<dbReference type="InterPro" id="IPR011973">
    <property type="entry name" value="PaaD"/>
</dbReference>
<sequence length="158" mass="16827">MQSTDDDQARAQRVAEAVRDAMWAGDRASKALGMQLLSIAPGRAVMQMTVRADMLNGHAICHGGLVTTLADSAFAFACNAHNEVTVASGFNVDLIAPGREGDLLTARAVELSKSGRTGLYDVEVRNQRDERIAVFRGRSYTMKGKPVVELPPGDPAAG</sequence>
<proteinExistence type="predicted"/>
<evidence type="ECO:0000256" key="1">
    <source>
        <dbReference type="ARBA" id="ARBA00022801"/>
    </source>
</evidence>
<dbReference type="CDD" id="cd03443">
    <property type="entry name" value="PaaI_thioesterase"/>
    <property type="match status" value="1"/>
</dbReference>
<dbReference type="PANTHER" id="PTHR42856">
    <property type="entry name" value="ACYL-COENZYME A THIOESTERASE PAAI"/>
    <property type="match status" value="1"/>
</dbReference>
<organism evidence="3 4">
    <name type="scientific">Ideonella azotifigens</name>
    <dbReference type="NCBI Taxonomy" id="513160"/>
    <lineage>
        <taxon>Bacteria</taxon>
        <taxon>Pseudomonadati</taxon>
        <taxon>Pseudomonadota</taxon>
        <taxon>Betaproteobacteria</taxon>
        <taxon>Burkholderiales</taxon>
        <taxon>Sphaerotilaceae</taxon>
        <taxon>Ideonella</taxon>
    </lineage>
</organism>
<dbReference type="NCBIfam" id="TIGR00369">
    <property type="entry name" value="unchar_dom_1"/>
    <property type="match status" value="1"/>
</dbReference>
<accession>A0ABP3VB10</accession>
<keyword evidence="4" id="KW-1185">Reference proteome</keyword>
<evidence type="ECO:0000313" key="3">
    <source>
        <dbReference type="EMBL" id="GAA0749852.1"/>
    </source>
</evidence>